<sequence length="74" mass="8614">MPINSNSRTGWIKSIKIGFTDSRGYYISELTPNPDVGQPTLFEAGRFIHEFNCLMNHGMDIEAYEKTMKERLWE</sequence>
<dbReference type="AlphaFoldDB" id="A0A0F9CM25"/>
<gene>
    <name evidence="1" type="ORF">LCGC14_2384660</name>
</gene>
<comment type="caution">
    <text evidence="1">The sequence shown here is derived from an EMBL/GenBank/DDBJ whole genome shotgun (WGS) entry which is preliminary data.</text>
</comment>
<proteinExistence type="predicted"/>
<organism evidence="1">
    <name type="scientific">marine sediment metagenome</name>
    <dbReference type="NCBI Taxonomy" id="412755"/>
    <lineage>
        <taxon>unclassified sequences</taxon>
        <taxon>metagenomes</taxon>
        <taxon>ecological metagenomes</taxon>
    </lineage>
</organism>
<accession>A0A0F9CM25</accession>
<evidence type="ECO:0000313" key="1">
    <source>
        <dbReference type="EMBL" id="KKL27487.1"/>
    </source>
</evidence>
<reference evidence="1" key="1">
    <citation type="journal article" date="2015" name="Nature">
        <title>Complex archaea that bridge the gap between prokaryotes and eukaryotes.</title>
        <authorList>
            <person name="Spang A."/>
            <person name="Saw J.H."/>
            <person name="Jorgensen S.L."/>
            <person name="Zaremba-Niedzwiedzka K."/>
            <person name="Martijn J."/>
            <person name="Lind A.E."/>
            <person name="van Eijk R."/>
            <person name="Schleper C."/>
            <person name="Guy L."/>
            <person name="Ettema T.J."/>
        </authorList>
    </citation>
    <scope>NUCLEOTIDE SEQUENCE</scope>
</reference>
<protein>
    <submittedName>
        <fullName evidence="1">Uncharacterized protein</fullName>
    </submittedName>
</protein>
<name>A0A0F9CM25_9ZZZZ</name>
<dbReference type="EMBL" id="LAZR01035448">
    <property type="protein sequence ID" value="KKL27487.1"/>
    <property type="molecule type" value="Genomic_DNA"/>
</dbReference>